<dbReference type="InterPro" id="IPR036770">
    <property type="entry name" value="Ankyrin_rpt-contain_sf"/>
</dbReference>
<protein>
    <recommendedName>
        <fullName evidence="4">CARD domain-containing protein</fullName>
    </recommendedName>
</protein>
<keyword evidence="1" id="KW-0677">Repeat</keyword>
<dbReference type="Gene3D" id="1.10.533.10">
    <property type="entry name" value="Death Domain, Fas"/>
    <property type="match status" value="1"/>
</dbReference>
<accession>A0AAW0N4N4</accession>
<feature type="repeat" description="ANK" evidence="3">
    <location>
        <begin position="491"/>
        <end position="524"/>
    </location>
</feature>
<feature type="repeat" description="ANK" evidence="3">
    <location>
        <begin position="593"/>
        <end position="625"/>
    </location>
</feature>
<dbReference type="AlphaFoldDB" id="A0AAW0N4N4"/>
<dbReference type="InterPro" id="IPR011029">
    <property type="entry name" value="DEATH-like_dom_sf"/>
</dbReference>
<feature type="repeat" description="ANK" evidence="3">
    <location>
        <begin position="458"/>
        <end position="490"/>
    </location>
</feature>
<dbReference type="PROSITE" id="PS50209">
    <property type="entry name" value="CARD"/>
    <property type="match status" value="1"/>
</dbReference>
<dbReference type="PROSITE" id="PS50088">
    <property type="entry name" value="ANK_REPEAT"/>
    <property type="match status" value="10"/>
</dbReference>
<dbReference type="InterPro" id="IPR001315">
    <property type="entry name" value="CARD"/>
</dbReference>
<dbReference type="PANTHER" id="PTHR24173:SF74">
    <property type="entry name" value="ANKYRIN REPEAT DOMAIN-CONTAINING PROTEIN 16"/>
    <property type="match status" value="1"/>
</dbReference>
<sequence>MITTFQNHQNAAYHHHHVANPYAIDVLKTKRKDLIYGITHTENLLDEMVRESILKTKKKSIILAMRNRHEQNMRILDVIEANGERACRKFIHPCLKKAEPGLYNQICEYVWAVNEQIRDTQRQLIGYLLEQDQEAMHEVMKKHLDQRNTLVLKEGSFEKEIVVPKMELAAKPKDNIDVIGGMDVMANDTLRSTFDVKTESNTTQHETEDLKKSKNIEAMEEQILTQEASEDLVKDAAHFLKAAREGDWNQVECLVQNGAQIEVRDCQNKTALFYAVAKGQESTVAALLKAGAKVDTDILKEAINQKNISVLKMIFESAGGGVSEEELNSAVFSAVRQNNHTALLAMMDKGANVNVFDKQGYTPLLRAAQMGHAQVFRVLLEKHANEDATLPDGTSVLHLAAQGGSVLIMEELLQKGLNPNTVGPKAQTPLHVAAASPKPDMTLLLLTAGAQINASAQDGVTPLHVACQHGNQEIVASLLKNKVQIEAADKLGRTALHWASVCPKESSVLNILLSSKVNANALDNEKKSALHLAAMEGRLEHVTSLLSHKAKVGAKDKNGSTPMHYAAAGGHTSIVSALLQSLKNKSVDERNTWKKTPLHVAAEKGHDTVVSLLLEAGANINSKDQSKDTPLHCAVRGGHQEVVKRLVDWGQGSGRNKKADLQATNSVGKTPLLLAQNEKTSEHENIATLLKRKMLIAK</sequence>
<comment type="caution">
    <text evidence="5">The sequence shown here is derived from an EMBL/GenBank/DDBJ whole genome shotgun (WGS) entry which is preliminary data.</text>
</comment>
<feature type="repeat" description="ANK" evidence="3">
    <location>
        <begin position="392"/>
        <end position="424"/>
    </location>
</feature>
<dbReference type="GO" id="GO:0042981">
    <property type="term" value="P:regulation of apoptotic process"/>
    <property type="evidence" value="ECO:0007669"/>
    <property type="project" value="InterPro"/>
</dbReference>
<dbReference type="Gene3D" id="1.25.40.20">
    <property type="entry name" value="Ankyrin repeat-containing domain"/>
    <property type="match status" value="5"/>
</dbReference>
<feature type="repeat" description="ANK" evidence="3">
    <location>
        <begin position="359"/>
        <end position="391"/>
    </location>
</feature>
<feature type="repeat" description="ANK" evidence="3">
    <location>
        <begin position="425"/>
        <end position="457"/>
    </location>
</feature>
<evidence type="ECO:0000313" key="6">
    <source>
        <dbReference type="Proteomes" id="UP001460270"/>
    </source>
</evidence>
<feature type="repeat" description="ANK" evidence="3">
    <location>
        <begin position="267"/>
        <end position="295"/>
    </location>
</feature>
<proteinExistence type="predicted"/>
<evidence type="ECO:0000259" key="4">
    <source>
        <dbReference type="PROSITE" id="PS50209"/>
    </source>
</evidence>
<name>A0AAW0N4N4_9GOBI</name>
<reference evidence="6" key="1">
    <citation type="submission" date="2024-04" db="EMBL/GenBank/DDBJ databases">
        <title>Salinicola lusitanus LLJ914,a marine bacterium isolated from the Okinawa Trough.</title>
        <authorList>
            <person name="Li J."/>
        </authorList>
    </citation>
    <scope>NUCLEOTIDE SEQUENCE [LARGE SCALE GENOMIC DNA]</scope>
</reference>
<dbReference type="SUPFAM" id="SSF48403">
    <property type="entry name" value="Ankyrin repeat"/>
    <property type="match status" value="3"/>
</dbReference>
<keyword evidence="2 3" id="KW-0040">ANK repeat</keyword>
<evidence type="ECO:0000256" key="3">
    <source>
        <dbReference type="PROSITE-ProRule" id="PRU00023"/>
    </source>
</evidence>
<dbReference type="Pfam" id="PF12796">
    <property type="entry name" value="Ank_2"/>
    <property type="match status" value="4"/>
</dbReference>
<dbReference type="CDD" id="cd01671">
    <property type="entry name" value="CARD"/>
    <property type="match status" value="1"/>
</dbReference>
<feature type="repeat" description="ANK" evidence="3">
    <location>
        <begin position="558"/>
        <end position="590"/>
    </location>
</feature>
<keyword evidence="6" id="KW-1185">Reference proteome</keyword>
<evidence type="ECO:0000256" key="1">
    <source>
        <dbReference type="ARBA" id="ARBA00022737"/>
    </source>
</evidence>
<dbReference type="EMBL" id="JBBPFD010000018">
    <property type="protein sequence ID" value="KAK7888960.1"/>
    <property type="molecule type" value="Genomic_DNA"/>
</dbReference>
<dbReference type="PANTHER" id="PTHR24173">
    <property type="entry name" value="ANKYRIN REPEAT CONTAINING"/>
    <property type="match status" value="1"/>
</dbReference>
<evidence type="ECO:0000313" key="5">
    <source>
        <dbReference type="EMBL" id="KAK7888960.1"/>
    </source>
</evidence>
<organism evidence="5 6">
    <name type="scientific">Mugilogobius chulae</name>
    <name type="common">yellowstripe goby</name>
    <dbReference type="NCBI Taxonomy" id="88201"/>
    <lineage>
        <taxon>Eukaryota</taxon>
        <taxon>Metazoa</taxon>
        <taxon>Chordata</taxon>
        <taxon>Craniata</taxon>
        <taxon>Vertebrata</taxon>
        <taxon>Euteleostomi</taxon>
        <taxon>Actinopterygii</taxon>
        <taxon>Neopterygii</taxon>
        <taxon>Teleostei</taxon>
        <taxon>Neoteleostei</taxon>
        <taxon>Acanthomorphata</taxon>
        <taxon>Gobiaria</taxon>
        <taxon>Gobiiformes</taxon>
        <taxon>Gobioidei</taxon>
        <taxon>Gobiidae</taxon>
        <taxon>Gobionellinae</taxon>
        <taxon>Mugilogobius</taxon>
    </lineage>
</organism>
<dbReference type="Proteomes" id="UP001460270">
    <property type="component" value="Unassembled WGS sequence"/>
</dbReference>
<dbReference type="SUPFAM" id="SSF47986">
    <property type="entry name" value="DEATH domain"/>
    <property type="match status" value="1"/>
</dbReference>
<dbReference type="SMART" id="SM00248">
    <property type="entry name" value="ANK"/>
    <property type="match status" value="12"/>
</dbReference>
<feature type="repeat" description="ANK" evidence="3">
    <location>
        <begin position="525"/>
        <end position="557"/>
    </location>
</feature>
<dbReference type="Pfam" id="PF00619">
    <property type="entry name" value="CARD"/>
    <property type="match status" value="1"/>
</dbReference>
<evidence type="ECO:0000256" key="2">
    <source>
        <dbReference type="ARBA" id="ARBA00023043"/>
    </source>
</evidence>
<feature type="repeat" description="ANK" evidence="3">
    <location>
        <begin position="626"/>
        <end position="650"/>
    </location>
</feature>
<dbReference type="PRINTS" id="PR01415">
    <property type="entry name" value="ANKYRIN"/>
</dbReference>
<dbReference type="Pfam" id="PF00023">
    <property type="entry name" value="Ank"/>
    <property type="match status" value="2"/>
</dbReference>
<feature type="domain" description="CARD" evidence="4">
    <location>
        <begin position="19"/>
        <end position="91"/>
    </location>
</feature>
<dbReference type="PROSITE" id="PS50297">
    <property type="entry name" value="ANK_REP_REGION"/>
    <property type="match status" value="9"/>
</dbReference>
<gene>
    <name evidence="5" type="ORF">WMY93_024520</name>
</gene>
<dbReference type="InterPro" id="IPR002110">
    <property type="entry name" value="Ankyrin_rpt"/>
</dbReference>